<evidence type="ECO:0000313" key="3">
    <source>
        <dbReference type="Proteomes" id="UP000193411"/>
    </source>
</evidence>
<feature type="compositionally biased region" description="Gly residues" evidence="1">
    <location>
        <begin position="81"/>
        <end position="91"/>
    </location>
</feature>
<accession>A0A1Y2HJK3</accession>
<feature type="non-terminal residue" evidence="2">
    <location>
        <position position="1"/>
    </location>
</feature>
<keyword evidence="3" id="KW-1185">Reference proteome</keyword>
<dbReference type="Proteomes" id="UP000193411">
    <property type="component" value="Unassembled WGS sequence"/>
</dbReference>
<dbReference type="AlphaFoldDB" id="A0A1Y2HJK3"/>
<proteinExistence type="predicted"/>
<feature type="compositionally biased region" description="Low complexity" evidence="1">
    <location>
        <begin position="54"/>
        <end position="66"/>
    </location>
</feature>
<reference evidence="2 3" key="1">
    <citation type="submission" date="2016-07" db="EMBL/GenBank/DDBJ databases">
        <title>Pervasive Adenine N6-methylation of Active Genes in Fungi.</title>
        <authorList>
            <consortium name="DOE Joint Genome Institute"/>
            <person name="Mondo S.J."/>
            <person name="Dannebaum R.O."/>
            <person name="Kuo R.C."/>
            <person name="Labutti K."/>
            <person name="Haridas S."/>
            <person name="Kuo A."/>
            <person name="Salamov A."/>
            <person name="Ahrendt S.R."/>
            <person name="Lipzen A."/>
            <person name="Sullivan W."/>
            <person name="Andreopoulos W.B."/>
            <person name="Clum A."/>
            <person name="Lindquist E."/>
            <person name="Daum C."/>
            <person name="Ramamoorthy G.K."/>
            <person name="Gryganskyi A."/>
            <person name="Culley D."/>
            <person name="Magnuson J.K."/>
            <person name="James T.Y."/>
            <person name="O'Malley M.A."/>
            <person name="Stajich J.E."/>
            <person name="Spatafora J.W."/>
            <person name="Visel A."/>
            <person name="Grigoriev I.V."/>
        </authorList>
    </citation>
    <scope>NUCLEOTIDE SEQUENCE [LARGE SCALE GENOMIC DNA]</scope>
    <source>
        <strain evidence="2 3">PL171</strain>
    </source>
</reference>
<evidence type="ECO:0000313" key="2">
    <source>
        <dbReference type="EMBL" id="ORZ34760.1"/>
    </source>
</evidence>
<gene>
    <name evidence="2" type="ORF">BCR44DRAFT_102107</name>
</gene>
<feature type="region of interest" description="Disordered" evidence="1">
    <location>
        <begin position="49"/>
        <end position="99"/>
    </location>
</feature>
<organism evidence="2 3">
    <name type="scientific">Catenaria anguillulae PL171</name>
    <dbReference type="NCBI Taxonomy" id="765915"/>
    <lineage>
        <taxon>Eukaryota</taxon>
        <taxon>Fungi</taxon>
        <taxon>Fungi incertae sedis</taxon>
        <taxon>Blastocladiomycota</taxon>
        <taxon>Blastocladiomycetes</taxon>
        <taxon>Blastocladiales</taxon>
        <taxon>Catenariaceae</taxon>
        <taxon>Catenaria</taxon>
    </lineage>
</organism>
<protein>
    <submittedName>
        <fullName evidence="2">Uncharacterized protein</fullName>
    </submittedName>
</protein>
<name>A0A1Y2HJK3_9FUNG</name>
<comment type="caution">
    <text evidence="2">The sequence shown here is derived from an EMBL/GenBank/DDBJ whole genome shotgun (WGS) entry which is preliminary data.</text>
</comment>
<dbReference type="OrthoDB" id="5597132at2759"/>
<sequence length="190" mass="20595">LHPRLAYHVAQTKLHQVTERINITDAYWRQYAKWKRRLAKLEAEKYRKYGGGPDTLAATGSSSSLPGGAGGSDGVPSSGRPRGGGGSGSAGGLSSSNFGGNASSSGDLLYARSEEDVARMIQQIEDSREERIHRLAAPIPDLLVDLPTRRERQAKLAQHYPAAEVAEALREEFGDVFYPDVHGAIRIKDP</sequence>
<dbReference type="EMBL" id="MCFL01000026">
    <property type="protein sequence ID" value="ORZ34760.1"/>
    <property type="molecule type" value="Genomic_DNA"/>
</dbReference>
<evidence type="ECO:0000256" key="1">
    <source>
        <dbReference type="SAM" id="MobiDB-lite"/>
    </source>
</evidence>
<feature type="non-terminal residue" evidence="2">
    <location>
        <position position="190"/>
    </location>
</feature>